<dbReference type="GO" id="GO:0000977">
    <property type="term" value="F:RNA polymerase II transcription regulatory region sequence-specific DNA binding"/>
    <property type="evidence" value="ECO:0007669"/>
    <property type="project" value="TreeGrafter"/>
</dbReference>
<evidence type="ECO:0000313" key="2">
    <source>
        <dbReference type="Ensembl" id="ENSPMAP00000008889.1"/>
    </source>
</evidence>
<dbReference type="Ensembl" id="ENSPMAT00000008928.1">
    <property type="protein sequence ID" value="ENSPMAP00000008889.1"/>
    <property type="gene ID" value="ENSPMAG00000008082.1"/>
</dbReference>
<protein>
    <recommendedName>
        <fullName evidence="1">Winged helix Storkhead-box1 domain-containing protein</fullName>
    </recommendedName>
</protein>
<dbReference type="GO" id="GO:0006357">
    <property type="term" value="P:regulation of transcription by RNA polymerase II"/>
    <property type="evidence" value="ECO:0007669"/>
    <property type="project" value="InterPro"/>
</dbReference>
<sequence length="203" mass="22461">ISTGEVGPILMSPDSQSQFIPLSDVLCAAISHLNSKQQAVTQDSLLKHLAHKFPGVPVPSREILHNMLSSLIKERKIYHTGEGYFIVTPQTYYITPSLIRDENKWVRPEGDNQATPFPEVTVCHDLPEKDAQPSRAHCRSCQCFLESGVFTSPSVTIRAKSWKNDCKDVKGVPVAVVAVPCTEKVKVPEVTVGRPEKEKDGEK</sequence>
<dbReference type="GO" id="GO:0005634">
    <property type="term" value="C:nucleus"/>
    <property type="evidence" value="ECO:0007669"/>
    <property type="project" value="TreeGrafter"/>
</dbReference>
<accession>S4RUJ9</accession>
<dbReference type="STRING" id="7757.ENSPMAP00000008889"/>
<feature type="domain" description="Winged helix Storkhead-box1" evidence="1">
    <location>
        <begin position="11"/>
        <end position="89"/>
    </location>
</feature>
<organism evidence="2">
    <name type="scientific">Petromyzon marinus</name>
    <name type="common">Sea lamprey</name>
    <dbReference type="NCBI Taxonomy" id="7757"/>
    <lineage>
        <taxon>Eukaryota</taxon>
        <taxon>Metazoa</taxon>
        <taxon>Chordata</taxon>
        <taxon>Craniata</taxon>
        <taxon>Vertebrata</taxon>
        <taxon>Cyclostomata</taxon>
        <taxon>Hyperoartia</taxon>
        <taxon>Petromyzontiformes</taxon>
        <taxon>Petromyzontidae</taxon>
        <taxon>Petromyzon</taxon>
    </lineage>
</organism>
<dbReference type="GO" id="GO:0005737">
    <property type="term" value="C:cytoplasm"/>
    <property type="evidence" value="ECO:0007669"/>
    <property type="project" value="TreeGrafter"/>
</dbReference>
<dbReference type="HOGENOM" id="CLU_117009_0_0_1"/>
<dbReference type="InterPro" id="IPR019391">
    <property type="entry name" value="Storkhead-box_WHD"/>
</dbReference>
<dbReference type="AlphaFoldDB" id="S4RUJ9"/>
<dbReference type="PANTHER" id="PTHR22437">
    <property type="entry name" value="WINGED HELIX DOMAIN-CONTAINING PROTEIN"/>
    <property type="match status" value="1"/>
</dbReference>
<dbReference type="PANTHER" id="PTHR22437:SF0">
    <property type="entry name" value="FI21431P1"/>
    <property type="match status" value="1"/>
</dbReference>
<reference evidence="2" key="1">
    <citation type="submission" date="2025-08" db="UniProtKB">
        <authorList>
            <consortium name="Ensembl"/>
        </authorList>
    </citation>
    <scope>IDENTIFICATION</scope>
</reference>
<name>S4RUJ9_PETMA</name>
<dbReference type="Pfam" id="PF10264">
    <property type="entry name" value="WHD_Storkhead"/>
    <property type="match status" value="1"/>
</dbReference>
<reference evidence="2" key="2">
    <citation type="submission" date="2025-09" db="UniProtKB">
        <authorList>
            <consortium name="Ensembl"/>
        </authorList>
    </citation>
    <scope>IDENTIFICATION</scope>
</reference>
<dbReference type="InterPro" id="IPR040126">
    <property type="entry name" value="STOX1/2"/>
</dbReference>
<evidence type="ECO:0000259" key="1">
    <source>
        <dbReference type="Pfam" id="PF10264"/>
    </source>
</evidence>
<dbReference type="GeneTree" id="ENSGT00520000055589"/>
<proteinExistence type="predicted"/>